<feature type="compositionally biased region" description="Polar residues" evidence="1">
    <location>
        <begin position="1"/>
        <end position="11"/>
    </location>
</feature>
<evidence type="ECO:0000256" key="1">
    <source>
        <dbReference type="SAM" id="MobiDB-lite"/>
    </source>
</evidence>
<reference evidence="2" key="1">
    <citation type="submission" date="2022-08" db="EMBL/GenBank/DDBJ databases">
        <authorList>
            <consortium name="DOE Joint Genome Institute"/>
            <person name="Min B."/>
            <person name="Riley R."/>
            <person name="Sierra-Patev S."/>
            <person name="Naranjo-Ortiz M."/>
            <person name="Looney B."/>
            <person name="Konkel Z."/>
            <person name="Slot J.C."/>
            <person name="Sakamoto Y."/>
            <person name="Steenwyk J.L."/>
            <person name="Rokas A."/>
            <person name="Carro J."/>
            <person name="Camarero S."/>
            <person name="Ferreira P."/>
            <person name="Molpeceres G."/>
            <person name="Ruiz-Duenas F.J."/>
            <person name="Serrano A."/>
            <person name="Henrissat B."/>
            <person name="Drula E."/>
            <person name="Hughes K.W."/>
            <person name="Mata J.L."/>
            <person name="Ishikawa N.K."/>
            <person name="Vargas-Isla R."/>
            <person name="Ushijima S."/>
            <person name="Smith C.A."/>
            <person name="Ahrendt S."/>
            <person name="Andreopoulos W."/>
            <person name="He G."/>
            <person name="Labutti K."/>
            <person name="Lipzen A."/>
            <person name="Ng V."/>
            <person name="Sandor L."/>
            <person name="Barry K."/>
            <person name="Martinez A.T."/>
            <person name="Xiao Y."/>
            <person name="Gibbons J.G."/>
            <person name="Terashima K."/>
            <person name="Hibbett D.S."/>
            <person name="Grigoriev I.V."/>
        </authorList>
    </citation>
    <scope>NUCLEOTIDE SEQUENCE</scope>
    <source>
        <strain evidence="2">TFB9207</strain>
    </source>
</reference>
<organism evidence="2 3">
    <name type="scientific">Lentinula raphanica</name>
    <dbReference type="NCBI Taxonomy" id="153919"/>
    <lineage>
        <taxon>Eukaryota</taxon>
        <taxon>Fungi</taxon>
        <taxon>Dikarya</taxon>
        <taxon>Basidiomycota</taxon>
        <taxon>Agaricomycotina</taxon>
        <taxon>Agaricomycetes</taxon>
        <taxon>Agaricomycetidae</taxon>
        <taxon>Agaricales</taxon>
        <taxon>Marasmiineae</taxon>
        <taxon>Omphalotaceae</taxon>
        <taxon>Lentinula</taxon>
    </lineage>
</organism>
<comment type="caution">
    <text evidence="2">The sequence shown here is derived from an EMBL/GenBank/DDBJ whole genome shotgun (WGS) entry which is preliminary data.</text>
</comment>
<dbReference type="Proteomes" id="UP001163846">
    <property type="component" value="Unassembled WGS sequence"/>
</dbReference>
<keyword evidence="3" id="KW-1185">Reference proteome</keyword>
<dbReference type="EMBL" id="MU807181">
    <property type="protein sequence ID" value="KAJ3831884.1"/>
    <property type="molecule type" value="Genomic_DNA"/>
</dbReference>
<proteinExistence type="predicted"/>
<name>A0AA38U3W3_9AGAR</name>
<evidence type="ECO:0000313" key="3">
    <source>
        <dbReference type="Proteomes" id="UP001163846"/>
    </source>
</evidence>
<dbReference type="AlphaFoldDB" id="A0AA38U3W3"/>
<evidence type="ECO:0000313" key="2">
    <source>
        <dbReference type="EMBL" id="KAJ3831884.1"/>
    </source>
</evidence>
<sequence length="129" mass="14459">MSKRSATSKGNGTARKRQKKNAQAQPPSSSDEESNPRTAAQRNEGDEGEDDEEDEDQDGEDIQDTTEGIKAKKEAITIQIKKELAKRKSTVYAFFDAQPEIQFARDHSAEYLLYRCSKCSESLRPSGRD</sequence>
<feature type="compositionally biased region" description="Acidic residues" evidence="1">
    <location>
        <begin position="46"/>
        <end position="64"/>
    </location>
</feature>
<accession>A0AA38U3W3</accession>
<gene>
    <name evidence="2" type="ORF">F5878DRAFT_667091</name>
</gene>
<feature type="region of interest" description="Disordered" evidence="1">
    <location>
        <begin position="1"/>
        <end position="73"/>
    </location>
</feature>
<protein>
    <submittedName>
        <fullName evidence="2">Uncharacterized protein</fullName>
    </submittedName>
</protein>